<feature type="transmembrane region" description="Helical" evidence="1">
    <location>
        <begin position="53"/>
        <end position="72"/>
    </location>
</feature>
<feature type="transmembrane region" description="Helical" evidence="1">
    <location>
        <begin position="84"/>
        <end position="104"/>
    </location>
</feature>
<keyword evidence="3" id="KW-1185">Reference proteome</keyword>
<keyword evidence="1" id="KW-1133">Transmembrane helix</keyword>
<proteinExistence type="predicted"/>
<keyword evidence="1" id="KW-0472">Membrane</keyword>
<feature type="transmembrane region" description="Helical" evidence="1">
    <location>
        <begin position="268"/>
        <end position="293"/>
    </location>
</feature>
<organism evidence="2 3">
    <name type="scientific">Zongyangia hominis</name>
    <dbReference type="NCBI Taxonomy" id="2763677"/>
    <lineage>
        <taxon>Bacteria</taxon>
        <taxon>Bacillati</taxon>
        <taxon>Bacillota</taxon>
        <taxon>Clostridia</taxon>
        <taxon>Eubacteriales</taxon>
        <taxon>Oscillospiraceae</taxon>
        <taxon>Zongyangia</taxon>
    </lineage>
</organism>
<evidence type="ECO:0000256" key="1">
    <source>
        <dbReference type="SAM" id="Phobius"/>
    </source>
</evidence>
<dbReference type="Proteomes" id="UP000660861">
    <property type="component" value="Unassembled WGS sequence"/>
</dbReference>
<feature type="transmembrane region" description="Helical" evidence="1">
    <location>
        <begin position="124"/>
        <end position="144"/>
    </location>
</feature>
<dbReference type="RefSeq" id="WP_262397953.1">
    <property type="nucleotide sequence ID" value="NZ_JACRTC010000005.1"/>
</dbReference>
<sequence>MTEKLRLSKPMKTLFLLSAAGALCLGILCYPQSSAQGARDGLTLCAGVVIPSLFPFVVLACFLLNSGLGEIISRPFSPLTRHVFKLPSSCGCVILMSLLGGYPVGAKMIAGLLEQEKIDRKEAARMLCFCVNAGPAFLIGTVGLSMLHSTALGVILLISQILSSLLIGAFLGLFHKTPPKTKAPQNGSQSLPVAFVNSVCAGASSMFTVSAFIVFLSAVTSLLTASGFMDFLCQKLSALAGSQVVTPLVYGFLEVTRGCLQSAQNDVLTGFTLCSILVSFSSVSIVCQVVALIKDHRLNLVPFLLSRLAHAAITGVIAHLILRAVPLALISAVFKAPPRLEISYGSIPAAVCILILCAILLLSASPGGGIRKRKERGKPAANVVK</sequence>
<feature type="transmembrane region" description="Helical" evidence="1">
    <location>
        <begin position="342"/>
        <end position="364"/>
    </location>
</feature>
<feature type="transmembrane region" description="Helical" evidence="1">
    <location>
        <begin position="151"/>
        <end position="174"/>
    </location>
</feature>
<dbReference type="AlphaFoldDB" id="A0A926EAD1"/>
<dbReference type="EMBL" id="JACRTC010000005">
    <property type="protein sequence ID" value="MBC8570860.1"/>
    <property type="molecule type" value="Genomic_DNA"/>
</dbReference>
<feature type="transmembrane region" description="Helical" evidence="1">
    <location>
        <begin position="194"/>
        <end position="224"/>
    </location>
</feature>
<reference evidence="2" key="1">
    <citation type="submission" date="2020-08" db="EMBL/GenBank/DDBJ databases">
        <title>Genome public.</title>
        <authorList>
            <person name="Liu C."/>
            <person name="Sun Q."/>
        </authorList>
    </citation>
    <scope>NUCLEOTIDE SEQUENCE</scope>
    <source>
        <strain evidence="2">NSJ-54</strain>
    </source>
</reference>
<comment type="caution">
    <text evidence="2">The sequence shown here is derived from an EMBL/GenBank/DDBJ whole genome shotgun (WGS) entry which is preliminary data.</text>
</comment>
<feature type="transmembrane region" description="Helical" evidence="1">
    <location>
        <begin position="300"/>
        <end position="322"/>
    </location>
</feature>
<name>A0A926EAD1_9FIRM</name>
<evidence type="ECO:0008006" key="4">
    <source>
        <dbReference type="Google" id="ProtNLM"/>
    </source>
</evidence>
<evidence type="ECO:0000313" key="3">
    <source>
        <dbReference type="Proteomes" id="UP000660861"/>
    </source>
</evidence>
<gene>
    <name evidence="2" type="ORF">H8709_08470</name>
</gene>
<evidence type="ECO:0000313" key="2">
    <source>
        <dbReference type="EMBL" id="MBC8570860.1"/>
    </source>
</evidence>
<keyword evidence="1" id="KW-0812">Transmembrane</keyword>
<protein>
    <recommendedName>
        <fullName evidence="4">Sporulation integral membrane protein YlbJ</fullName>
    </recommendedName>
</protein>
<accession>A0A926EAD1</accession>
<feature type="transmembrane region" description="Helical" evidence="1">
    <location>
        <begin position="236"/>
        <end position="253"/>
    </location>
</feature>